<feature type="transmembrane region" description="Helical" evidence="1">
    <location>
        <begin position="16"/>
        <end position="37"/>
    </location>
</feature>
<dbReference type="HOGENOM" id="CLU_3294609_0_0_10"/>
<evidence type="ECO:0000313" key="2">
    <source>
        <dbReference type="EMBL" id="EEX17379.1"/>
    </source>
</evidence>
<keyword evidence="1" id="KW-0812">Transmembrane</keyword>
<keyword evidence="1" id="KW-1133">Transmembrane helix</keyword>
<reference evidence="2 3" key="1">
    <citation type="submission" date="2009-09" db="EMBL/GenBank/DDBJ databases">
        <authorList>
            <person name="Weinstock G."/>
            <person name="Sodergren E."/>
            <person name="Clifton S."/>
            <person name="Fulton L."/>
            <person name="Fulton B."/>
            <person name="Courtney L."/>
            <person name="Fronick C."/>
            <person name="Harrison M."/>
            <person name="Strong C."/>
            <person name="Farmer C."/>
            <person name="Delahaunty K."/>
            <person name="Markovic C."/>
            <person name="Hall O."/>
            <person name="Minx P."/>
            <person name="Tomlinson C."/>
            <person name="Mitreva M."/>
            <person name="Nelson J."/>
            <person name="Hou S."/>
            <person name="Wollam A."/>
            <person name="Pepin K.H."/>
            <person name="Johnson M."/>
            <person name="Bhonagiri V."/>
            <person name="Nash W.E."/>
            <person name="Warren W."/>
            <person name="Chinwalla A."/>
            <person name="Mardis E.R."/>
            <person name="Wilson R.K."/>
        </authorList>
    </citation>
    <scope>NUCLEOTIDE SEQUENCE [LARGE SCALE GENOMIC DNA]</scope>
    <source>
        <strain evidence="2 3">F0319</strain>
    </source>
</reference>
<protein>
    <submittedName>
        <fullName evidence="2">Uncharacterized protein</fullName>
    </submittedName>
</protein>
<dbReference type="AlphaFoldDB" id="C9MSQ3"/>
<proteinExistence type="predicted"/>
<evidence type="ECO:0000313" key="3">
    <source>
        <dbReference type="Proteomes" id="UP000003327"/>
    </source>
</evidence>
<organism evidence="2 3">
    <name type="scientific">Prevotella veroralis F0319</name>
    <dbReference type="NCBI Taxonomy" id="649761"/>
    <lineage>
        <taxon>Bacteria</taxon>
        <taxon>Pseudomonadati</taxon>
        <taxon>Bacteroidota</taxon>
        <taxon>Bacteroidia</taxon>
        <taxon>Bacteroidales</taxon>
        <taxon>Prevotellaceae</taxon>
        <taxon>Prevotella</taxon>
    </lineage>
</organism>
<name>C9MSQ3_9BACT</name>
<sequence length="40" mass="4539">MILNDTIGVGGAISPLWHLLFVSFALPFLYYAMTFVIEMF</sequence>
<dbReference type="Proteomes" id="UP000003327">
    <property type="component" value="Unassembled WGS sequence"/>
</dbReference>
<dbReference type="EMBL" id="ACVA01000067">
    <property type="protein sequence ID" value="EEX17379.1"/>
    <property type="molecule type" value="Genomic_DNA"/>
</dbReference>
<gene>
    <name evidence="2" type="ORF">HMPREF0973_02672</name>
</gene>
<keyword evidence="1" id="KW-0472">Membrane</keyword>
<keyword evidence="3" id="KW-1185">Reference proteome</keyword>
<accession>C9MSQ3</accession>
<evidence type="ECO:0000256" key="1">
    <source>
        <dbReference type="SAM" id="Phobius"/>
    </source>
</evidence>
<comment type="caution">
    <text evidence="2">The sequence shown here is derived from an EMBL/GenBank/DDBJ whole genome shotgun (WGS) entry which is preliminary data.</text>
</comment>